<accession>A0ABM7R0S6</accession>
<reference evidence="2 3" key="1">
    <citation type="submission" date="2021-05" db="EMBL/GenBank/DDBJ databases">
        <title>Complete Genome Sequence of Stenotrophomonas pavanii strain Y.</title>
        <authorList>
            <person name="Dohra H."/>
            <person name="Mohad Din A.R.J."/>
            <person name="Suzuki K."/>
            <person name="Fatma A."/>
            <person name="Honjyo M."/>
            <person name="Nishimura T."/>
            <person name="Moriuch R."/>
            <person name="Masuda K."/>
            <person name="Minoura A."/>
            <person name="Tashiro Y."/>
            <person name="Futamata H."/>
        </authorList>
    </citation>
    <scope>NUCLEOTIDE SEQUENCE [LARGE SCALE GENOMIC DNA]</scope>
    <source>
        <strain evidence="3">Y</strain>
    </source>
</reference>
<evidence type="ECO:0000256" key="1">
    <source>
        <dbReference type="SAM" id="SignalP"/>
    </source>
</evidence>
<evidence type="ECO:0000313" key="2">
    <source>
        <dbReference type="EMBL" id="BCX43642.1"/>
    </source>
</evidence>
<dbReference type="GeneID" id="93708690"/>
<keyword evidence="3" id="KW-1185">Reference proteome</keyword>
<dbReference type="RefSeq" id="WP_130768159.1">
    <property type="nucleotide sequence ID" value="NZ_AP024684.1"/>
</dbReference>
<gene>
    <name evidence="2" type="ORF">STNY_R18410</name>
</gene>
<protein>
    <recommendedName>
        <fullName evidence="4">DUF3617 domain-containing protein</fullName>
    </recommendedName>
</protein>
<evidence type="ECO:0000313" key="3">
    <source>
        <dbReference type="Proteomes" id="UP000825066"/>
    </source>
</evidence>
<organism evidence="2 3">
    <name type="scientific">Stenotrophomonas pavanii</name>
    <dbReference type="NCBI Taxonomy" id="487698"/>
    <lineage>
        <taxon>Bacteria</taxon>
        <taxon>Pseudomonadati</taxon>
        <taxon>Pseudomonadota</taxon>
        <taxon>Gammaproteobacteria</taxon>
        <taxon>Lysobacterales</taxon>
        <taxon>Lysobacteraceae</taxon>
        <taxon>Stenotrophomonas</taxon>
    </lineage>
</organism>
<name>A0ABM7R0S6_9GAMM</name>
<dbReference type="Proteomes" id="UP000825066">
    <property type="component" value="Chromosome"/>
</dbReference>
<keyword evidence="1" id="KW-0732">Signal</keyword>
<evidence type="ECO:0008006" key="4">
    <source>
        <dbReference type="Google" id="ProtNLM"/>
    </source>
</evidence>
<sequence>MRSIVLAVVVSSLSSPAFAQSARPQTPPVSNAEAYKWIHISGGVTEATSRGVTIPLWDSESKDGESLDSFVTRTGRDALRVLESSPATICGQLEETPGKYKILLKATSKAADCSAQGSRLPYMHIRRTEAGVKSVGPSPSELRGPVYVVDLSGIKFEDGRKTRPVVDFGKK</sequence>
<feature type="signal peptide" evidence="1">
    <location>
        <begin position="1"/>
        <end position="19"/>
    </location>
</feature>
<feature type="chain" id="PRO_5045861484" description="DUF3617 domain-containing protein" evidence="1">
    <location>
        <begin position="20"/>
        <end position="171"/>
    </location>
</feature>
<proteinExistence type="predicted"/>
<dbReference type="EMBL" id="AP024684">
    <property type="protein sequence ID" value="BCX43642.1"/>
    <property type="molecule type" value="Genomic_DNA"/>
</dbReference>